<sequence length="366" mass="41588">MQKKLLTVVGTRPNIIKITQFDKVVQQYPQLTHKLLHTGQHYNHNMSDVFFEELHLAQPQYRIQAETTTVITQMAQIMQGIEGVVREYKPDMLLVVGDVTSTLAAALVANKTNTPLAHIESGLRSYDREMPEEINRILTDAITDLFFVTEQSGLDNLLSEKKSPESIHLVGNTMIDTLVAYDVDIQQSKILGKLEIQPQHYALMTMHRPGNVDTLSGLEQLLDIIAELTRELKIIFPIHPRTLNRLKEFNLYDQVETNPNLILSDPVGYLDFQKLILHARYVITDSGGIQEETTFRKVPCITLRPNTERPSTIDLGSNTLLHFDKEKILTTVNQINTGDYKTCGIPPLWDGKATERIFSLIDKFLN</sequence>
<comment type="caution">
    <text evidence="3">The sequence shown here is derived from an EMBL/GenBank/DDBJ whole genome shotgun (WGS) entry which is preliminary data.</text>
</comment>
<gene>
    <name evidence="3" type="primary">wecB</name>
    <name evidence="3" type="ORF">QNI22_35165</name>
</gene>
<dbReference type="CDD" id="cd03786">
    <property type="entry name" value="GTB_UDP-GlcNAc_2-Epimerase"/>
    <property type="match status" value="1"/>
</dbReference>
<proteinExistence type="inferred from homology"/>
<protein>
    <submittedName>
        <fullName evidence="3">UDP-N-acetylglucosamine 2-epimerase (Non-hydrolyzing)</fullName>
        <ecNumber evidence="3">5.1.3.14</ecNumber>
    </submittedName>
</protein>
<dbReference type="Proteomes" id="UP001232063">
    <property type="component" value="Unassembled WGS sequence"/>
</dbReference>
<evidence type="ECO:0000256" key="1">
    <source>
        <dbReference type="RuleBase" id="RU003513"/>
    </source>
</evidence>
<reference evidence="3" key="1">
    <citation type="submission" date="2023-05" db="EMBL/GenBank/DDBJ databases">
        <authorList>
            <person name="Zhang X."/>
        </authorList>
    </citation>
    <scope>NUCLEOTIDE SEQUENCE</scope>
    <source>
        <strain evidence="3">BD1B2-1</strain>
    </source>
</reference>
<dbReference type="PANTHER" id="PTHR43174:SF1">
    <property type="entry name" value="UDP-N-ACETYLGLUCOSAMINE 2-EPIMERASE"/>
    <property type="match status" value="1"/>
</dbReference>
<evidence type="ECO:0000259" key="2">
    <source>
        <dbReference type="Pfam" id="PF02350"/>
    </source>
</evidence>
<dbReference type="SUPFAM" id="SSF53756">
    <property type="entry name" value="UDP-Glycosyltransferase/glycogen phosphorylase"/>
    <property type="match status" value="1"/>
</dbReference>
<dbReference type="GO" id="GO:0008761">
    <property type="term" value="F:UDP-N-acetylglucosamine 2-epimerase activity"/>
    <property type="evidence" value="ECO:0007669"/>
    <property type="project" value="UniProtKB-EC"/>
</dbReference>
<feature type="domain" description="UDP-N-acetylglucosamine 2-epimerase" evidence="2">
    <location>
        <begin position="25"/>
        <end position="361"/>
    </location>
</feature>
<dbReference type="InterPro" id="IPR003331">
    <property type="entry name" value="UDP_GlcNAc_Epimerase_2_dom"/>
</dbReference>
<keyword evidence="4" id="KW-1185">Reference proteome</keyword>
<dbReference type="RefSeq" id="WP_314518559.1">
    <property type="nucleotide sequence ID" value="NZ_JASJOU010000019.1"/>
</dbReference>
<name>A0AAE3UJI0_9BACT</name>
<dbReference type="Gene3D" id="3.40.50.2000">
    <property type="entry name" value="Glycogen Phosphorylase B"/>
    <property type="match status" value="2"/>
</dbReference>
<evidence type="ECO:0000313" key="3">
    <source>
        <dbReference type="EMBL" id="MDJ1505952.1"/>
    </source>
</evidence>
<dbReference type="EMBL" id="JASJOU010000019">
    <property type="protein sequence ID" value="MDJ1505952.1"/>
    <property type="molecule type" value="Genomic_DNA"/>
</dbReference>
<dbReference type="EC" id="5.1.3.14" evidence="3"/>
<dbReference type="PANTHER" id="PTHR43174">
    <property type="entry name" value="UDP-N-ACETYLGLUCOSAMINE 2-EPIMERASE"/>
    <property type="match status" value="1"/>
</dbReference>
<accession>A0AAE3UJI0</accession>
<comment type="similarity">
    <text evidence="1">Belongs to the UDP-N-acetylglucosamine 2-epimerase family.</text>
</comment>
<keyword evidence="1 3" id="KW-0413">Isomerase</keyword>
<organism evidence="3 4">
    <name type="scientific">Xanthocytophaga agilis</name>
    <dbReference type="NCBI Taxonomy" id="3048010"/>
    <lineage>
        <taxon>Bacteria</taxon>
        <taxon>Pseudomonadati</taxon>
        <taxon>Bacteroidota</taxon>
        <taxon>Cytophagia</taxon>
        <taxon>Cytophagales</taxon>
        <taxon>Rhodocytophagaceae</taxon>
        <taxon>Xanthocytophaga</taxon>
    </lineage>
</organism>
<dbReference type="NCBIfam" id="TIGR00236">
    <property type="entry name" value="wecB"/>
    <property type="match status" value="1"/>
</dbReference>
<dbReference type="AlphaFoldDB" id="A0AAE3UJI0"/>
<dbReference type="InterPro" id="IPR029767">
    <property type="entry name" value="WecB-like"/>
</dbReference>
<dbReference type="Pfam" id="PF02350">
    <property type="entry name" value="Epimerase_2"/>
    <property type="match status" value="1"/>
</dbReference>
<evidence type="ECO:0000313" key="4">
    <source>
        <dbReference type="Proteomes" id="UP001232063"/>
    </source>
</evidence>